<evidence type="ECO:0000313" key="2">
    <source>
        <dbReference type="Proteomes" id="UP000005778"/>
    </source>
</evidence>
<name>I5B1J9_9BACT</name>
<accession>I5B1J9</accession>
<reference evidence="1 2" key="1">
    <citation type="submission" date="2011-09" db="EMBL/GenBank/DDBJ databases">
        <authorList>
            <consortium name="US DOE Joint Genome Institute (JGI-PGF)"/>
            <person name="Lucas S."/>
            <person name="Han J."/>
            <person name="Lapidus A."/>
            <person name="Cheng J.-F."/>
            <person name="Goodwin L."/>
            <person name="Pitluck S."/>
            <person name="Peters L."/>
            <person name="Land M.L."/>
            <person name="Hauser L."/>
            <person name="Orellana R."/>
            <person name="Lovley D."/>
            <person name="Woyke T.J."/>
        </authorList>
    </citation>
    <scope>NUCLEOTIDE SEQUENCE [LARGE SCALE GENOMIC DNA]</scope>
    <source>
        <strain evidence="1 2">2ac9</strain>
    </source>
</reference>
<evidence type="ECO:0000313" key="1">
    <source>
        <dbReference type="EMBL" id="EIM63362.1"/>
    </source>
</evidence>
<dbReference type="HOGENOM" id="CLU_1608215_0_0_7"/>
<dbReference type="AlphaFoldDB" id="I5B1J9"/>
<gene>
    <name evidence="1" type="ORF">DespoDRAFT_01415</name>
</gene>
<dbReference type="Proteomes" id="UP000005778">
    <property type="component" value="Chromosome"/>
</dbReference>
<sequence>MRTRRILYPQTSEMYICELDQCPLCGEQKLNSGKRSGKMPGRSSVRSMWNNPVLTVTGLLPSPVIENPTTEGKTEQHSVDQVEQERQSIVDSLIRRVRYLLTLKGRPPFRMAGIEMYQGFREVCDCLEVFIAHISDERLIRLQHGLSEALKCFTDDYDQLSCVAA</sequence>
<proteinExistence type="predicted"/>
<organism evidence="1 2">
    <name type="scientific">Desulfobacter postgatei 2ac9</name>
    <dbReference type="NCBI Taxonomy" id="879212"/>
    <lineage>
        <taxon>Bacteria</taxon>
        <taxon>Pseudomonadati</taxon>
        <taxon>Thermodesulfobacteriota</taxon>
        <taxon>Desulfobacteria</taxon>
        <taxon>Desulfobacterales</taxon>
        <taxon>Desulfobacteraceae</taxon>
        <taxon>Desulfobacter</taxon>
    </lineage>
</organism>
<reference evidence="1 2" key="2">
    <citation type="submission" date="2012-02" db="EMBL/GenBank/DDBJ databases">
        <title>Improved High-Quality Draft sequence of Desulfobacter postgatei 2ac9.</title>
        <authorList>
            <consortium name="US DOE Joint Genome Institute"/>
            <person name="Lucas S."/>
            <person name="Han J."/>
            <person name="Lapidus A."/>
            <person name="Cheng J.-F."/>
            <person name="Goodwin L."/>
            <person name="Pitluck S."/>
            <person name="Peters L."/>
            <person name="Ovchinnikova G."/>
            <person name="Held B."/>
            <person name="Detter J.C."/>
            <person name="Han C."/>
            <person name="Tapia R."/>
            <person name="Land M."/>
            <person name="Hauser L."/>
            <person name="Kyrpides N."/>
            <person name="Ivanova N."/>
            <person name="Pagani I."/>
            <person name="Orellana R."/>
            <person name="Lovley D."/>
            <person name="Woyke T."/>
        </authorList>
    </citation>
    <scope>NUCLEOTIDE SEQUENCE [LARGE SCALE GENOMIC DNA]</scope>
    <source>
        <strain evidence="1 2">2ac9</strain>
    </source>
</reference>
<protein>
    <submittedName>
        <fullName evidence="1">Uncharacterized protein</fullName>
    </submittedName>
</protein>
<dbReference type="EMBL" id="CM001488">
    <property type="protein sequence ID" value="EIM63362.1"/>
    <property type="molecule type" value="Genomic_DNA"/>
</dbReference>
<keyword evidence="2" id="KW-1185">Reference proteome</keyword>